<dbReference type="Proteomes" id="UP000325081">
    <property type="component" value="Unassembled WGS sequence"/>
</dbReference>
<evidence type="ECO:0000256" key="1">
    <source>
        <dbReference type="ARBA" id="ARBA00004123"/>
    </source>
</evidence>
<accession>A0A5A7PWY2</accession>
<evidence type="ECO:0000256" key="5">
    <source>
        <dbReference type="ARBA" id="ARBA00023242"/>
    </source>
</evidence>
<keyword evidence="2" id="KW-0479">Metal-binding</keyword>
<dbReference type="GO" id="GO:0005634">
    <property type="term" value="C:nucleus"/>
    <property type="evidence" value="ECO:0007669"/>
    <property type="project" value="UniProtKB-SubCell"/>
</dbReference>
<evidence type="ECO:0000256" key="4">
    <source>
        <dbReference type="ARBA" id="ARBA00022833"/>
    </source>
</evidence>
<name>A0A5A7PWY2_STRAF</name>
<dbReference type="PANTHER" id="PTHR46481:SF10">
    <property type="entry name" value="ZINC FINGER BED DOMAIN-CONTAINING PROTEIN 39"/>
    <property type="match status" value="1"/>
</dbReference>
<dbReference type="InterPro" id="IPR052035">
    <property type="entry name" value="ZnF_BED_domain_contain"/>
</dbReference>
<keyword evidence="3" id="KW-0863">Zinc-finger</keyword>
<evidence type="ECO:0000256" key="3">
    <source>
        <dbReference type="ARBA" id="ARBA00022771"/>
    </source>
</evidence>
<evidence type="ECO:0000313" key="7">
    <source>
        <dbReference type="Proteomes" id="UP000325081"/>
    </source>
</evidence>
<dbReference type="AlphaFoldDB" id="A0A5A7PWY2"/>
<proteinExistence type="predicted"/>
<dbReference type="InterPro" id="IPR012337">
    <property type="entry name" value="RNaseH-like_sf"/>
</dbReference>
<dbReference type="PANTHER" id="PTHR46481">
    <property type="entry name" value="ZINC FINGER BED DOMAIN-CONTAINING PROTEIN 4"/>
    <property type="match status" value="1"/>
</dbReference>
<keyword evidence="4" id="KW-0862">Zinc</keyword>
<evidence type="ECO:0000256" key="2">
    <source>
        <dbReference type="ARBA" id="ARBA00022723"/>
    </source>
</evidence>
<comment type="caution">
    <text evidence="6">The sequence shown here is derived from an EMBL/GenBank/DDBJ whole genome shotgun (WGS) entry which is preliminary data.</text>
</comment>
<sequence length="113" mass="13308">MKSMLKKVNKISLTTDLWKSKNQKIEYMVITRHWIDSNWRLQKRVLNFVHIPPPRRAVEIADAIYKCLKDWGIESKVYTISVDNASNNDTALRSLKDTFSRNKCLLAKESYFT</sequence>
<organism evidence="6 7">
    <name type="scientific">Striga asiatica</name>
    <name type="common">Asiatic witchweed</name>
    <name type="synonym">Buchnera asiatica</name>
    <dbReference type="NCBI Taxonomy" id="4170"/>
    <lineage>
        <taxon>Eukaryota</taxon>
        <taxon>Viridiplantae</taxon>
        <taxon>Streptophyta</taxon>
        <taxon>Embryophyta</taxon>
        <taxon>Tracheophyta</taxon>
        <taxon>Spermatophyta</taxon>
        <taxon>Magnoliopsida</taxon>
        <taxon>eudicotyledons</taxon>
        <taxon>Gunneridae</taxon>
        <taxon>Pentapetalae</taxon>
        <taxon>asterids</taxon>
        <taxon>lamiids</taxon>
        <taxon>Lamiales</taxon>
        <taxon>Orobanchaceae</taxon>
        <taxon>Buchnereae</taxon>
        <taxon>Striga</taxon>
    </lineage>
</organism>
<dbReference type="SUPFAM" id="SSF53098">
    <property type="entry name" value="Ribonuclease H-like"/>
    <property type="match status" value="1"/>
</dbReference>
<dbReference type="EMBL" id="BKCP01005294">
    <property type="protein sequence ID" value="GER37196.1"/>
    <property type="molecule type" value="Genomic_DNA"/>
</dbReference>
<protein>
    <submittedName>
        <fullName evidence="6">BED zinc finger</fullName>
    </submittedName>
</protein>
<dbReference type="GO" id="GO:0008270">
    <property type="term" value="F:zinc ion binding"/>
    <property type="evidence" value="ECO:0007669"/>
    <property type="project" value="UniProtKB-KW"/>
</dbReference>
<reference evidence="7" key="1">
    <citation type="journal article" date="2019" name="Curr. Biol.">
        <title>Genome Sequence of Striga asiatica Provides Insight into the Evolution of Plant Parasitism.</title>
        <authorList>
            <person name="Yoshida S."/>
            <person name="Kim S."/>
            <person name="Wafula E.K."/>
            <person name="Tanskanen J."/>
            <person name="Kim Y.M."/>
            <person name="Honaas L."/>
            <person name="Yang Z."/>
            <person name="Spallek T."/>
            <person name="Conn C.E."/>
            <person name="Ichihashi Y."/>
            <person name="Cheong K."/>
            <person name="Cui S."/>
            <person name="Der J.P."/>
            <person name="Gundlach H."/>
            <person name="Jiao Y."/>
            <person name="Hori C."/>
            <person name="Ishida J.K."/>
            <person name="Kasahara H."/>
            <person name="Kiba T."/>
            <person name="Kim M.S."/>
            <person name="Koo N."/>
            <person name="Laohavisit A."/>
            <person name="Lee Y.H."/>
            <person name="Lumba S."/>
            <person name="McCourt P."/>
            <person name="Mortimer J.C."/>
            <person name="Mutuku J.M."/>
            <person name="Nomura T."/>
            <person name="Sasaki-Sekimoto Y."/>
            <person name="Seto Y."/>
            <person name="Wang Y."/>
            <person name="Wakatake T."/>
            <person name="Sakakibara H."/>
            <person name="Demura T."/>
            <person name="Yamaguchi S."/>
            <person name="Yoneyama K."/>
            <person name="Manabe R.I."/>
            <person name="Nelson D.C."/>
            <person name="Schulman A.H."/>
            <person name="Timko M.P."/>
            <person name="dePamphilis C.W."/>
            <person name="Choi D."/>
            <person name="Shirasu K."/>
        </authorList>
    </citation>
    <scope>NUCLEOTIDE SEQUENCE [LARGE SCALE GENOMIC DNA]</scope>
    <source>
        <strain evidence="7">cv. UVA1</strain>
    </source>
</reference>
<keyword evidence="7" id="KW-1185">Reference proteome</keyword>
<gene>
    <name evidence="6" type="ORF">STAS_13591</name>
</gene>
<dbReference type="OrthoDB" id="2610923at2759"/>
<comment type="subcellular location">
    <subcellularLocation>
        <location evidence="1">Nucleus</location>
    </subcellularLocation>
</comment>
<keyword evidence="5" id="KW-0539">Nucleus</keyword>
<evidence type="ECO:0000313" key="6">
    <source>
        <dbReference type="EMBL" id="GER37196.1"/>
    </source>
</evidence>